<dbReference type="OrthoDB" id="5293641at2"/>
<evidence type="ECO:0000256" key="5">
    <source>
        <dbReference type="SAM" id="Phobius"/>
    </source>
</evidence>
<dbReference type="Pfam" id="PF07298">
    <property type="entry name" value="NnrU"/>
    <property type="match status" value="1"/>
</dbReference>
<keyword evidence="4 5" id="KW-0472">Membrane</keyword>
<evidence type="ECO:0000256" key="2">
    <source>
        <dbReference type="ARBA" id="ARBA00022692"/>
    </source>
</evidence>
<name>A0A1N6JFU8_9BURK</name>
<dbReference type="RefSeq" id="WP_074266446.1">
    <property type="nucleotide sequence ID" value="NZ_FSRM01000002.1"/>
</dbReference>
<feature type="transmembrane region" description="Helical" evidence="5">
    <location>
        <begin position="40"/>
        <end position="59"/>
    </location>
</feature>
<evidence type="ECO:0000313" key="7">
    <source>
        <dbReference type="EMBL" id="SIO43043.1"/>
    </source>
</evidence>
<keyword evidence="2 5" id="KW-0812">Transmembrane</keyword>
<dbReference type="EMBL" id="FSRM01000002">
    <property type="protein sequence ID" value="SIO43043.1"/>
    <property type="molecule type" value="Genomic_DNA"/>
</dbReference>
<dbReference type="InterPro" id="IPR009915">
    <property type="entry name" value="NnrU_dom"/>
</dbReference>
<evidence type="ECO:0000313" key="8">
    <source>
        <dbReference type="Proteomes" id="UP000184693"/>
    </source>
</evidence>
<dbReference type="Proteomes" id="UP000184693">
    <property type="component" value="Unassembled WGS sequence"/>
</dbReference>
<evidence type="ECO:0000256" key="3">
    <source>
        <dbReference type="ARBA" id="ARBA00022989"/>
    </source>
</evidence>
<feature type="transmembrane region" description="Helical" evidence="5">
    <location>
        <begin position="71"/>
        <end position="93"/>
    </location>
</feature>
<keyword evidence="3 5" id="KW-1133">Transmembrane helix</keyword>
<protein>
    <submittedName>
        <fullName evidence="7">Uncharacterized membrane protein</fullName>
    </submittedName>
</protein>
<comment type="subcellular location">
    <subcellularLocation>
        <location evidence="1">Membrane</location>
        <topology evidence="1">Multi-pass membrane protein</topology>
    </subcellularLocation>
</comment>
<accession>A0A1N6JFU8</accession>
<evidence type="ECO:0000256" key="4">
    <source>
        <dbReference type="ARBA" id="ARBA00023136"/>
    </source>
</evidence>
<dbReference type="GO" id="GO:0016020">
    <property type="term" value="C:membrane"/>
    <property type="evidence" value="ECO:0007669"/>
    <property type="project" value="UniProtKB-SubCell"/>
</dbReference>
<feature type="transmembrane region" description="Helical" evidence="5">
    <location>
        <begin position="113"/>
        <end position="141"/>
    </location>
</feature>
<feature type="transmembrane region" description="Helical" evidence="5">
    <location>
        <begin position="153"/>
        <end position="181"/>
    </location>
</feature>
<evidence type="ECO:0000256" key="1">
    <source>
        <dbReference type="ARBA" id="ARBA00004141"/>
    </source>
</evidence>
<sequence length="192" mass="20977">MSVLVLGLVIFLGAHSVRIFAESWRTRQIARLGANGWKGLYSVTSGVGLVLIIWGYGIARRDPVLLWAPPVWAPHLTALLTLIAFVLFVAAYVPRNHFKTWVKHPMSLSAALWALGHLLANGTLNAVVLFAAFLVWGVLGYRAARRRDLVSGAVYLAGTVAMDALAVVVGVVAWVVFVFWLHGWWIGVKPLG</sequence>
<dbReference type="AlphaFoldDB" id="A0A1N6JFU8"/>
<organism evidence="7 8">
    <name type="scientific">Paraburkholderia phenazinium</name>
    <dbReference type="NCBI Taxonomy" id="60549"/>
    <lineage>
        <taxon>Bacteria</taxon>
        <taxon>Pseudomonadati</taxon>
        <taxon>Pseudomonadota</taxon>
        <taxon>Betaproteobacteria</taxon>
        <taxon>Burkholderiales</taxon>
        <taxon>Burkholderiaceae</taxon>
        <taxon>Paraburkholderia</taxon>
    </lineage>
</organism>
<proteinExistence type="predicted"/>
<evidence type="ECO:0000259" key="6">
    <source>
        <dbReference type="Pfam" id="PF07298"/>
    </source>
</evidence>
<reference evidence="7 8" key="1">
    <citation type="submission" date="2016-11" db="EMBL/GenBank/DDBJ databases">
        <authorList>
            <person name="Jaros S."/>
            <person name="Januszkiewicz K."/>
            <person name="Wedrychowicz H."/>
        </authorList>
    </citation>
    <scope>NUCLEOTIDE SEQUENCE [LARGE SCALE GENOMIC DNA]</scope>
    <source>
        <strain evidence="7 8">GAS86</strain>
    </source>
</reference>
<gene>
    <name evidence="7" type="ORF">SAMN05444168_4344</name>
</gene>
<feature type="domain" description="NnrU" evidence="6">
    <location>
        <begin position="3"/>
        <end position="190"/>
    </location>
</feature>